<gene>
    <name evidence="2" type="ORF">G3I70_12110</name>
</gene>
<evidence type="ECO:0000256" key="1">
    <source>
        <dbReference type="SAM" id="Phobius"/>
    </source>
</evidence>
<sequence>MDKKTAGTVYERFQGTEEFQELRRRFRRFAFPMTAAFLSWYLLYVVMSGWARGFMGTELFGSINVALVFGLLQFVSTFGIAYLYSRHAERRFDPMADKIRGQIEAEGAQVAEAAEEAR</sequence>
<name>A0A6L9QGJ4_9ACTN</name>
<dbReference type="InterPro" id="IPR007436">
    <property type="entry name" value="DUF485"/>
</dbReference>
<evidence type="ECO:0000313" key="3">
    <source>
        <dbReference type="Proteomes" id="UP000475532"/>
    </source>
</evidence>
<feature type="transmembrane region" description="Helical" evidence="1">
    <location>
        <begin position="29"/>
        <end position="51"/>
    </location>
</feature>
<protein>
    <submittedName>
        <fullName evidence="2">DUF485 domain-containing protein</fullName>
    </submittedName>
</protein>
<keyword evidence="1" id="KW-0472">Membrane</keyword>
<feature type="transmembrane region" description="Helical" evidence="1">
    <location>
        <begin position="63"/>
        <end position="85"/>
    </location>
</feature>
<dbReference type="PANTHER" id="PTHR38441">
    <property type="entry name" value="INTEGRAL MEMBRANE PROTEIN-RELATED"/>
    <property type="match status" value="1"/>
</dbReference>
<keyword evidence="1" id="KW-1133">Transmembrane helix</keyword>
<dbReference type="Pfam" id="PF04341">
    <property type="entry name" value="DUF485"/>
    <property type="match status" value="1"/>
</dbReference>
<dbReference type="AlphaFoldDB" id="A0A6L9QGJ4"/>
<accession>A0A6L9QGJ4</accession>
<dbReference type="PANTHER" id="PTHR38441:SF1">
    <property type="entry name" value="MEMBRANE PROTEIN"/>
    <property type="match status" value="1"/>
</dbReference>
<dbReference type="EMBL" id="JAAGLI010000306">
    <property type="protein sequence ID" value="NEA23234.1"/>
    <property type="molecule type" value="Genomic_DNA"/>
</dbReference>
<dbReference type="Proteomes" id="UP000475532">
    <property type="component" value="Unassembled WGS sequence"/>
</dbReference>
<organism evidence="2 3">
    <name type="scientific">Actinomadura bangladeshensis</name>
    <dbReference type="NCBI Taxonomy" id="453573"/>
    <lineage>
        <taxon>Bacteria</taxon>
        <taxon>Bacillati</taxon>
        <taxon>Actinomycetota</taxon>
        <taxon>Actinomycetes</taxon>
        <taxon>Streptosporangiales</taxon>
        <taxon>Thermomonosporaceae</taxon>
        <taxon>Actinomadura</taxon>
    </lineage>
</organism>
<keyword evidence="1" id="KW-0812">Transmembrane</keyword>
<reference evidence="2 3" key="1">
    <citation type="submission" date="2020-01" db="EMBL/GenBank/DDBJ databases">
        <title>Insect and environment-associated Actinomycetes.</title>
        <authorList>
            <person name="Currrie C."/>
            <person name="Chevrette M."/>
            <person name="Carlson C."/>
            <person name="Stubbendieck R."/>
            <person name="Wendt-Pienkowski E."/>
        </authorList>
    </citation>
    <scope>NUCLEOTIDE SEQUENCE [LARGE SCALE GENOMIC DNA]</scope>
    <source>
        <strain evidence="2 3">SID10258</strain>
    </source>
</reference>
<proteinExistence type="predicted"/>
<evidence type="ECO:0000313" key="2">
    <source>
        <dbReference type="EMBL" id="NEA23234.1"/>
    </source>
</evidence>
<comment type="caution">
    <text evidence="2">The sequence shown here is derived from an EMBL/GenBank/DDBJ whole genome shotgun (WGS) entry which is preliminary data.</text>
</comment>